<evidence type="ECO:0000259" key="1">
    <source>
        <dbReference type="Pfam" id="PF03235"/>
    </source>
</evidence>
<dbReference type="KEGG" id="tig:THII_1407"/>
<reference evidence="3" key="1">
    <citation type="journal article" date="2014" name="ISME J.">
        <title>Ecophysiology of Thioploca ingrica as revealed by the complete genome sequence supplemented with proteomic evidence.</title>
        <authorList>
            <person name="Kojima H."/>
            <person name="Ogura Y."/>
            <person name="Yamamoto N."/>
            <person name="Togashi T."/>
            <person name="Mori H."/>
            <person name="Watanabe T."/>
            <person name="Nemoto F."/>
            <person name="Kurokawa K."/>
            <person name="Hayashi T."/>
            <person name="Fukui M."/>
        </authorList>
    </citation>
    <scope>NUCLEOTIDE SEQUENCE [LARGE SCALE GENOMIC DNA]</scope>
</reference>
<gene>
    <name evidence="3" type="ORF">THII_1407</name>
</gene>
<dbReference type="Proteomes" id="UP000031623">
    <property type="component" value="Chromosome"/>
</dbReference>
<dbReference type="Pfam" id="PF03235">
    <property type="entry name" value="GmrSD_N"/>
    <property type="match status" value="1"/>
</dbReference>
<name>A0A090AF85_9GAMM</name>
<dbReference type="InterPro" id="IPR011089">
    <property type="entry name" value="GmrSD_C"/>
</dbReference>
<dbReference type="AlphaFoldDB" id="A0A090AF85"/>
<dbReference type="PANTHER" id="PTHR35149">
    <property type="entry name" value="SLL5132 PROTEIN"/>
    <property type="match status" value="1"/>
</dbReference>
<evidence type="ECO:0008006" key="5">
    <source>
        <dbReference type="Google" id="ProtNLM"/>
    </source>
</evidence>
<dbReference type="PANTHER" id="PTHR35149:SF2">
    <property type="entry name" value="DUF262 DOMAIN-CONTAINING PROTEIN"/>
    <property type="match status" value="1"/>
</dbReference>
<dbReference type="EMBL" id="AP014633">
    <property type="protein sequence ID" value="BAP55704.1"/>
    <property type="molecule type" value="Genomic_DNA"/>
</dbReference>
<feature type="domain" description="GmrSD restriction endonucleases N-terminal" evidence="1">
    <location>
        <begin position="8"/>
        <end position="219"/>
    </location>
</feature>
<keyword evidence="4" id="KW-1185">Reference proteome</keyword>
<organism evidence="3 4">
    <name type="scientific">Thioploca ingrica</name>
    <dbReference type="NCBI Taxonomy" id="40754"/>
    <lineage>
        <taxon>Bacteria</taxon>
        <taxon>Pseudomonadati</taxon>
        <taxon>Pseudomonadota</taxon>
        <taxon>Gammaproteobacteria</taxon>
        <taxon>Thiotrichales</taxon>
        <taxon>Thiotrichaceae</taxon>
        <taxon>Thioploca</taxon>
    </lineage>
</organism>
<protein>
    <recommendedName>
        <fullName evidence="5">DUF262 domain-containing protein</fullName>
    </recommendedName>
</protein>
<sequence length="552" mass="66266">MKAGEKNIESIIEGKKQYIIPLFQRSYVWEKEHWQMLWDDLIELYYSKGNHFLGSFVTTPVVENTEKGPRKFLLIDGQQRLTTIFILLVILRDKAKEKNNKIKEEIDQTYLFNPFLEDEDRYKLLLTDLQGDKECFMHLLENQEIKYKNNLLFKAFNFFKKRFSEEDYDVRPFEKIITNNLQIVHVELNDDEDPYKIFESLNAKGEELSQADLIRNYFFMKINMEKNKKNEFYQQRWKPMQLKLEGNLSEYFRHFLMRTGKVVKKNEVYSTLKKLNDRSTPQEIRNYLEESIKFSNYYEELLFPTKRKNRKKDITDRITGLNEIECTAAYPFLLNVYHDYEEKHITEKEFIEILNLLENFLIRRSVCDKTTRYLGAFFPSVYDRAQKEHDFISGVTKQFLQQQEYPNDHEFKESFVNKQLYNNTAIKKVRFILKKLELFENKEPVDLENSKAITIEHVMPQKLTDGWEKHLGKKCHDIHEKWGNTIGNLTLSGNNSKLSQSEFYQKQKILADSPLKLNKYFINLNKWDEDMIIQRGRSLAEIALKIWPDFRI</sequence>
<dbReference type="InterPro" id="IPR004919">
    <property type="entry name" value="GmrSD_N"/>
</dbReference>
<evidence type="ECO:0000313" key="3">
    <source>
        <dbReference type="EMBL" id="BAP55704.1"/>
    </source>
</evidence>
<dbReference type="Pfam" id="PF07510">
    <property type="entry name" value="GmrSD_C"/>
    <property type="match status" value="1"/>
</dbReference>
<dbReference type="HOGENOM" id="CLU_011736_2_0_6"/>
<evidence type="ECO:0000313" key="4">
    <source>
        <dbReference type="Proteomes" id="UP000031623"/>
    </source>
</evidence>
<accession>A0A090AF85</accession>
<proteinExistence type="predicted"/>
<evidence type="ECO:0000259" key="2">
    <source>
        <dbReference type="Pfam" id="PF07510"/>
    </source>
</evidence>
<feature type="domain" description="GmrSD restriction endonucleases C-terminal" evidence="2">
    <location>
        <begin position="405"/>
        <end position="541"/>
    </location>
</feature>